<evidence type="ECO:0000256" key="17">
    <source>
        <dbReference type="SAM" id="Phobius"/>
    </source>
</evidence>
<evidence type="ECO:0000256" key="3">
    <source>
        <dbReference type="ARBA" id="ARBA00022475"/>
    </source>
</evidence>
<keyword evidence="4 17" id="KW-0812">Transmembrane</keyword>
<dbReference type="Pfam" id="PF00003">
    <property type="entry name" value="7tm_3"/>
    <property type="match status" value="1"/>
</dbReference>
<evidence type="ECO:0000313" key="20">
    <source>
        <dbReference type="Proteomes" id="UP001634394"/>
    </source>
</evidence>
<dbReference type="AlphaFoldDB" id="A0ABD3WJ69"/>
<evidence type="ECO:0000256" key="6">
    <source>
        <dbReference type="ARBA" id="ARBA00022989"/>
    </source>
</evidence>
<evidence type="ECO:0000256" key="13">
    <source>
        <dbReference type="ARBA" id="ARBA00023224"/>
    </source>
</evidence>
<dbReference type="InterPro" id="IPR000337">
    <property type="entry name" value="GPCR_3"/>
</dbReference>
<feature type="domain" description="G-protein coupled receptors family 3 profile" evidence="18">
    <location>
        <begin position="285"/>
        <end position="531"/>
    </location>
</feature>
<evidence type="ECO:0000256" key="14">
    <source>
        <dbReference type="ARBA" id="ARBA00023257"/>
    </source>
</evidence>
<dbReference type="CDD" id="cd15293">
    <property type="entry name" value="7tmC_GPR158-like"/>
    <property type="match status" value="1"/>
</dbReference>
<keyword evidence="14" id="KW-0628">Postsynaptic cell membrane</keyword>
<keyword evidence="15" id="KW-0966">Cell projection</keyword>
<sequence>MSEYLVHGNGSLDFLTDEFFFMLVRNTIQSDSLIFGSGIALEPGVYSKYPLFCPYAYKKNNTVRSHDIAINYNYLDPTTEWYYQTKTKIRENITVATDMISYRVNNSSLQEIIVTKPVALLKDGHWTYPYFDCGGGDIWMVTYTSPIFFIDRQNGTPQFRGLAGIDIDMTNIDINQCDTDPTNNKTDSNQMDLFRGTHKCAATTRCVAKRGFGFRTGAYDCYCEDGYYFPQANVDPKAFNGMEVEDYFRYKRNLDQTLFMCIKCAPGCDTCVDGSPCLYKSSEIIRLLTMMLMIFTIAAICIVSGITFVYRKHQAIKTGSPLFLQLMCLGGILMCFQYFALFLDVSIVVCTIGIWPLNLGFFIMYGSLILKTWRISVIFSVGTTKRIHLPDQVLIQRFCLIGVLVFCLLITWTLSSPPTIETIKTDDKLKFYLCSYGVWEYVSTGVEVLFLLYGGYLCYTVRKAPAHFNESKHITWSVYNAIILGTFMALVTRFILTSSGPDVLYLLNFIQIQVYVTVTMAFIFAPKFWAVYKKVDIGETSQPSIIVAQTITGRLRRTKVFPQLEKPDCKQTTTTTGTQTNLI</sequence>
<keyword evidence="5" id="KW-0732">Signal</keyword>
<comment type="similarity">
    <text evidence="2">Belongs to the G-protein coupled receptor 3 family.</text>
</comment>
<dbReference type="Gene3D" id="3.30.450.20">
    <property type="entry name" value="PAS domain"/>
    <property type="match status" value="1"/>
</dbReference>
<feature type="transmembrane region" description="Helical" evidence="17">
    <location>
        <begin position="503"/>
        <end position="525"/>
    </location>
</feature>
<evidence type="ECO:0000256" key="16">
    <source>
        <dbReference type="ARBA" id="ARBA00034104"/>
    </source>
</evidence>
<dbReference type="PRINTS" id="PR00248">
    <property type="entry name" value="GPCRMGR"/>
</dbReference>
<evidence type="ECO:0000256" key="7">
    <source>
        <dbReference type="ARBA" id="ARBA00023018"/>
    </source>
</evidence>
<dbReference type="InterPro" id="IPR043458">
    <property type="entry name" value="GPR158/179"/>
</dbReference>
<organism evidence="19 20">
    <name type="scientific">Sinanodonta woodiana</name>
    <name type="common">Chinese pond mussel</name>
    <name type="synonym">Anodonta woodiana</name>
    <dbReference type="NCBI Taxonomy" id="1069815"/>
    <lineage>
        <taxon>Eukaryota</taxon>
        <taxon>Metazoa</taxon>
        <taxon>Spiralia</taxon>
        <taxon>Lophotrochozoa</taxon>
        <taxon>Mollusca</taxon>
        <taxon>Bivalvia</taxon>
        <taxon>Autobranchia</taxon>
        <taxon>Heteroconchia</taxon>
        <taxon>Palaeoheterodonta</taxon>
        <taxon>Unionida</taxon>
        <taxon>Unionoidea</taxon>
        <taxon>Unionidae</taxon>
        <taxon>Unioninae</taxon>
        <taxon>Sinanodonta</taxon>
    </lineage>
</organism>
<gene>
    <name evidence="19" type="ORF">ACJMK2_036631</name>
</gene>
<keyword evidence="13" id="KW-0807">Transducer</keyword>
<keyword evidence="9 17" id="KW-0472">Membrane</keyword>
<evidence type="ECO:0000256" key="10">
    <source>
        <dbReference type="ARBA" id="ARBA00023157"/>
    </source>
</evidence>
<dbReference type="GO" id="GO:0045211">
    <property type="term" value="C:postsynaptic membrane"/>
    <property type="evidence" value="ECO:0007669"/>
    <property type="project" value="UniProtKB-SubCell"/>
</dbReference>
<comment type="caution">
    <text evidence="19">The sequence shown here is derived from an EMBL/GenBank/DDBJ whole genome shotgun (WGS) entry which is preliminary data.</text>
</comment>
<keyword evidence="11" id="KW-0675">Receptor</keyword>
<keyword evidence="20" id="KW-1185">Reference proteome</keyword>
<keyword evidence="8" id="KW-0297">G-protein coupled receptor</keyword>
<dbReference type="GO" id="GO:0004930">
    <property type="term" value="F:G protein-coupled receptor activity"/>
    <property type="evidence" value="ECO:0007669"/>
    <property type="project" value="UniProtKB-KW"/>
</dbReference>
<proteinExistence type="inferred from homology"/>
<feature type="transmembrane region" description="Helical" evidence="17">
    <location>
        <begin position="478"/>
        <end position="497"/>
    </location>
</feature>
<evidence type="ECO:0000259" key="18">
    <source>
        <dbReference type="PROSITE" id="PS50259"/>
    </source>
</evidence>
<keyword evidence="7" id="KW-0770">Synapse</keyword>
<keyword evidence="3" id="KW-1003">Cell membrane</keyword>
<evidence type="ECO:0000256" key="1">
    <source>
        <dbReference type="ARBA" id="ARBA00004487"/>
    </source>
</evidence>
<evidence type="ECO:0000256" key="4">
    <source>
        <dbReference type="ARBA" id="ARBA00022692"/>
    </source>
</evidence>
<feature type="transmembrane region" description="Helical" evidence="17">
    <location>
        <begin position="322"/>
        <end position="340"/>
    </location>
</feature>
<dbReference type="InterPro" id="IPR054714">
    <property type="entry name" value="GPR158_179_extracellular"/>
</dbReference>
<keyword evidence="6 17" id="KW-1133">Transmembrane helix</keyword>
<evidence type="ECO:0000256" key="5">
    <source>
        <dbReference type="ARBA" id="ARBA00022729"/>
    </source>
</evidence>
<dbReference type="GO" id="GO:0043005">
    <property type="term" value="C:neuron projection"/>
    <property type="evidence" value="ECO:0007669"/>
    <property type="project" value="UniProtKB-SubCell"/>
</dbReference>
<dbReference type="Pfam" id="PF22673">
    <property type="entry name" value="MCP-like_PDC_1"/>
    <property type="match status" value="1"/>
</dbReference>
<evidence type="ECO:0000256" key="11">
    <source>
        <dbReference type="ARBA" id="ARBA00023170"/>
    </source>
</evidence>
<feature type="transmembrane region" description="Helical" evidence="17">
    <location>
        <begin position="287"/>
        <end position="310"/>
    </location>
</feature>
<comment type="subcellular location">
    <subcellularLocation>
        <location evidence="1">Cell projection</location>
        <location evidence="1">Neuron projection</location>
    </subcellularLocation>
    <subcellularLocation>
        <location evidence="16">Postsynaptic cell membrane</location>
        <topology evidence="16">Multi-pass membrane protein</topology>
    </subcellularLocation>
</comment>
<dbReference type="InterPro" id="IPR017978">
    <property type="entry name" value="GPCR_3_C"/>
</dbReference>
<evidence type="ECO:0000256" key="8">
    <source>
        <dbReference type="ARBA" id="ARBA00023040"/>
    </source>
</evidence>
<keyword evidence="10" id="KW-1015">Disulfide bond</keyword>
<evidence type="ECO:0000256" key="2">
    <source>
        <dbReference type="ARBA" id="ARBA00007242"/>
    </source>
</evidence>
<dbReference type="PANTHER" id="PTHR32546:SF29">
    <property type="entry name" value="G-PROTEIN COUPLED RECEPTORS FAMILY 3 PROFILE DOMAIN-CONTAINING PROTEIN"/>
    <property type="match status" value="1"/>
</dbReference>
<keyword evidence="12" id="KW-0325">Glycoprotein</keyword>
<feature type="transmembrane region" description="Helical" evidence="17">
    <location>
        <begin position="346"/>
        <end position="373"/>
    </location>
</feature>
<feature type="transmembrane region" description="Helical" evidence="17">
    <location>
        <begin position="438"/>
        <end position="458"/>
    </location>
</feature>
<feature type="transmembrane region" description="Helical" evidence="17">
    <location>
        <begin position="394"/>
        <end position="414"/>
    </location>
</feature>
<dbReference type="CDD" id="cd12913">
    <property type="entry name" value="PDC1_MCP_like"/>
    <property type="match status" value="1"/>
</dbReference>
<evidence type="ECO:0000313" key="19">
    <source>
        <dbReference type="EMBL" id="KAL3873525.1"/>
    </source>
</evidence>
<evidence type="ECO:0000256" key="15">
    <source>
        <dbReference type="ARBA" id="ARBA00023273"/>
    </source>
</evidence>
<dbReference type="PANTHER" id="PTHR32546">
    <property type="entry name" value="G-PROTEIN COUPLED RECEPTOR 158-RELATED"/>
    <property type="match status" value="1"/>
</dbReference>
<dbReference type="PROSITE" id="PS50259">
    <property type="entry name" value="G_PROTEIN_RECEP_F3_4"/>
    <property type="match status" value="1"/>
</dbReference>
<dbReference type="Pfam" id="PF22572">
    <property type="entry name" value="GPR158_179_EC"/>
    <property type="match status" value="1"/>
</dbReference>
<dbReference type="Proteomes" id="UP001634394">
    <property type="component" value="Unassembled WGS sequence"/>
</dbReference>
<evidence type="ECO:0000256" key="12">
    <source>
        <dbReference type="ARBA" id="ARBA00023180"/>
    </source>
</evidence>
<accession>A0ABD3WJ69</accession>
<reference evidence="19 20" key="1">
    <citation type="submission" date="2024-11" db="EMBL/GenBank/DDBJ databases">
        <title>Chromosome-level genome assembly of the freshwater bivalve Anodonta woodiana.</title>
        <authorList>
            <person name="Chen X."/>
        </authorList>
    </citation>
    <scope>NUCLEOTIDE SEQUENCE [LARGE SCALE GENOMIC DNA]</scope>
    <source>
        <strain evidence="19">MN2024</strain>
        <tissue evidence="19">Gills</tissue>
    </source>
</reference>
<name>A0ABD3WJ69_SINWO</name>
<dbReference type="EMBL" id="JBJQND010000006">
    <property type="protein sequence ID" value="KAL3873525.1"/>
    <property type="molecule type" value="Genomic_DNA"/>
</dbReference>
<protein>
    <recommendedName>
        <fullName evidence="18">G-protein coupled receptors family 3 profile domain-containing protein</fullName>
    </recommendedName>
</protein>
<evidence type="ECO:0000256" key="9">
    <source>
        <dbReference type="ARBA" id="ARBA00023136"/>
    </source>
</evidence>